<evidence type="ECO:0000313" key="6">
    <source>
        <dbReference type="EMBL" id="RWX78611.1"/>
    </source>
</evidence>
<dbReference type="RefSeq" id="WP_128442588.1">
    <property type="nucleotide sequence ID" value="NZ_SBIP01000002.1"/>
</dbReference>
<protein>
    <submittedName>
        <fullName evidence="6">MBL fold metallo-hydrolase</fullName>
    </submittedName>
</protein>
<dbReference type="InterPro" id="IPR051453">
    <property type="entry name" value="MBL_Glyoxalase_II"/>
</dbReference>
<dbReference type="InterPro" id="IPR036866">
    <property type="entry name" value="RibonucZ/Hydroxyglut_hydro"/>
</dbReference>
<dbReference type="AlphaFoldDB" id="A0A444LHW0"/>
<dbReference type="EMBL" id="SBIP01000002">
    <property type="protein sequence ID" value="RWX78611.1"/>
    <property type="molecule type" value="Genomic_DNA"/>
</dbReference>
<proteinExistence type="predicted"/>
<dbReference type="GO" id="GO:0016787">
    <property type="term" value="F:hydrolase activity"/>
    <property type="evidence" value="ECO:0007669"/>
    <property type="project" value="UniProtKB-KW"/>
</dbReference>
<comment type="cofactor">
    <cofactor evidence="1">
        <name>Zn(2+)</name>
        <dbReference type="ChEBI" id="CHEBI:29105"/>
    </cofactor>
</comment>
<dbReference type="GO" id="GO:0046872">
    <property type="term" value="F:metal ion binding"/>
    <property type="evidence" value="ECO:0007669"/>
    <property type="project" value="UniProtKB-KW"/>
</dbReference>
<evidence type="ECO:0000256" key="2">
    <source>
        <dbReference type="ARBA" id="ARBA00022723"/>
    </source>
</evidence>
<name>A0A444LHW0_9HYPH</name>
<dbReference type="Pfam" id="PF00753">
    <property type="entry name" value="Lactamase_B"/>
    <property type="match status" value="1"/>
</dbReference>
<sequence length="215" mass="23320">MGKIQAGIIPVTPFQQNCTILLDEDTKQGVVVDPGGDVPTIVQVITDNKLTLTEIWLTHGHIDHAGGADELREILGIPVIGPHEADRPLLEKLEIQAQKFGVSMPVRNLVPDRWLNEGNTVGFGEHVFEVFHCPGHSPGHVIYFNRNQAFAHLGDVLFNGSIGRTDLPGGDHATLLASIRDKVLPLGDEVGFICGHGPGSRIGDERRTNPFLKGL</sequence>
<dbReference type="Proteomes" id="UP000287687">
    <property type="component" value="Unassembled WGS sequence"/>
</dbReference>
<dbReference type="PANTHER" id="PTHR46233">
    <property type="entry name" value="HYDROXYACYLGLUTATHIONE HYDROLASE GLOC"/>
    <property type="match status" value="1"/>
</dbReference>
<dbReference type="Gene3D" id="3.60.15.10">
    <property type="entry name" value="Ribonuclease Z/Hydroxyacylglutathione hydrolase-like"/>
    <property type="match status" value="1"/>
</dbReference>
<keyword evidence="2" id="KW-0479">Metal-binding</keyword>
<gene>
    <name evidence="6" type="ORF">EPK99_08395</name>
</gene>
<evidence type="ECO:0000256" key="4">
    <source>
        <dbReference type="ARBA" id="ARBA00022833"/>
    </source>
</evidence>
<evidence type="ECO:0000259" key="5">
    <source>
        <dbReference type="SMART" id="SM00849"/>
    </source>
</evidence>
<reference evidence="6 7" key="1">
    <citation type="submission" date="2019-01" db="EMBL/GenBank/DDBJ databases">
        <title>The draft genome of Rhizobium sp. 24NR.</title>
        <authorList>
            <person name="Liu L."/>
            <person name="Liang L."/>
            <person name="Shi S."/>
            <person name="Xu L."/>
            <person name="Wang X."/>
            <person name="Li L."/>
            <person name="Zhang X."/>
        </authorList>
    </citation>
    <scope>NUCLEOTIDE SEQUENCE [LARGE SCALE GENOMIC DNA]</scope>
    <source>
        <strain evidence="6 7">24NR</strain>
    </source>
</reference>
<comment type="caution">
    <text evidence="6">The sequence shown here is derived from an EMBL/GenBank/DDBJ whole genome shotgun (WGS) entry which is preliminary data.</text>
</comment>
<evidence type="ECO:0000256" key="1">
    <source>
        <dbReference type="ARBA" id="ARBA00001947"/>
    </source>
</evidence>
<keyword evidence="3 6" id="KW-0378">Hydrolase</keyword>
<accession>A0A444LHW0</accession>
<evidence type="ECO:0000256" key="3">
    <source>
        <dbReference type="ARBA" id="ARBA00022801"/>
    </source>
</evidence>
<keyword evidence="4" id="KW-0862">Zinc</keyword>
<dbReference type="SMART" id="SM00849">
    <property type="entry name" value="Lactamase_B"/>
    <property type="match status" value="1"/>
</dbReference>
<evidence type="ECO:0000313" key="7">
    <source>
        <dbReference type="Proteomes" id="UP000287687"/>
    </source>
</evidence>
<dbReference type="InterPro" id="IPR001279">
    <property type="entry name" value="Metallo-B-lactamas"/>
</dbReference>
<organism evidence="6 7">
    <name type="scientific">Neorhizobium lilium</name>
    <dbReference type="NCBI Taxonomy" id="2503024"/>
    <lineage>
        <taxon>Bacteria</taxon>
        <taxon>Pseudomonadati</taxon>
        <taxon>Pseudomonadota</taxon>
        <taxon>Alphaproteobacteria</taxon>
        <taxon>Hyphomicrobiales</taxon>
        <taxon>Rhizobiaceae</taxon>
        <taxon>Rhizobium/Agrobacterium group</taxon>
        <taxon>Neorhizobium</taxon>
    </lineage>
</organism>
<keyword evidence="7" id="KW-1185">Reference proteome</keyword>
<dbReference type="SUPFAM" id="SSF56281">
    <property type="entry name" value="Metallo-hydrolase/oxidoreductase"/>
    <property type="match status" value="1"/>
</dbReference>
<dbReference type="OrthoDB" id="9802991at2"/>
<dbReference type="CDD" id="cd07737">
    <property type="entry name" value="YcbL-like_MBL-fold"/>
    <property type="match status" value="1"/>
</dbReference>
<feature type="domain" description="Metallo-beta-lactamase" evidence="5">
    <location>
        <begin position="15"/>
        <end position="196"/>
    </location>
</feature>
<dbReference type="PANTHER" id="PTHR46233:SF3">
    <property type="entry name" value="HYDROXYACYLGLUTATHIONE HYDROLASE GLOC"/>
    <property type="match status" value="1"/>
</dbReference>